<feature type="compositionally biased region" description="Acidic residues" evidence="1">
    <location>
        <begin position="104"/>
        <end position="130"/>
    </location>
</feature>
<protein>
    <submittedName>
        <fullName evidence="2">Unnamed protein product</fullName>
    </submittedName>
</protein>
<dbReference type="Proteomes" id="UP001165120">
    <property type="component" value="Unassembled WGS sequence"/>
</dbReference>
<feature type="compositionally biased region" description="Basic residues" evidence="1">
    <location>
        <begin position="229"/>
        <end position="245"/>
    </location>
</feature>
<evidence type="ECO:0000256" key="1">
    <source>
        <dbReference type="SAM" id="MobiDB-lite"/>
    </source>
</evidence>
<proteinExistence type="predicted"/>
<feature type="compositionally biased region" description="Acidic residues" evidence="1">
    <location>
        <begin position="178"/>
        <end position="195"/>
    </location>
</feature>
<comment type="caution">
    <text evidence="2">The sequence shown here is derived from an EMBL/GenBank/DDBJ whole genome shotgun (WGS) entry which is preliminary data.</text>
</comment>
<dbReference type="EMBL" id="BSXN01002408">
    <property type="protein sequence ID" value="GME76511.1"/>
    <property type="molecule type" value="Genomic_DNA"/>
</dbReference>
<feature type="compositionally biased region" description="Basic and acidic residues" evidence="1">
    <location>
        <begin position="196"/>
        <end position="205"/>
    </location>
</feature>
<dbReference type="GO" id="GO:0005634">
    <property type="term" value="C:nucleus"/>
    <property type="evidence" value="ECO:0007669"/>
    <property type="project" value="InterPro"/>
</dbReference>
<dbReference type="Pfam" id="PF07904">
    <property type="entry name" value="Eaf7"/>
    <property type="match status" value="1"/>
</dbReference>
<evidence type="ECO:0000313" key="2">
    <source>
        <dbReference type="EMBL" id="GME76511.1"/>
    </source>
</evidence>
<feature type="compositionally biased region" description="Basic residues" evidence="1">
    <location>
        <begin position="161"/>
        <end position="170"/>
    </location>
</feature>
<evidence type="ECO:0000313" key="3">
    <source>
        <dbReference type="Proteomes" id="UP001165120"/>
    </source>
</evidence>
<dbReference type="AlphaFoldDB" id="A0A9W6T5U5"/>
<feature type="region of interest" description="Disordered" evidence="1">
    <location>
        <begin position="73"/>
        <end position="245"/>
    </location>
</feature>
<reference evidence="2" key="1">
    <citation type="submission" date="2023-04" db="EMBL/GenBank/DDBJ databases">
        <title>Candida boidinii NBRC 10035.</title>
        <authorList>
            <person name="Ichikawa N."/>
            <person name="Sato H."/>
            <person name="Tonouchi N."/>
        </authorList>
    </citation>
    <scope>NUCLEOTIDE SEQUENCE</scope>
    <source>
        <strain evidence="2">NBRC 10035</strain>
    </source>
</reference>
<keyword evidence="3" id="KW-1185">Reference proteome</keyword>
<accession>A0A9W6T5U5</accession>
<organism evidence="2 3">
    <name type="scientific">Candida boidinii</name>
    <name type="common">Yeast</name>
    <dbReference type="NCBI Taxonomy" id="5477"/>
    <lineage>
        <taxon>Eukaryota</taxon>
        <taxon>Fungi</taxon>
        <taxon>Dikarya</taxon>
        <taxon>Ascomycota</taxon>
        <taxon>Saccharomycotina</taxon>
        <taxon>Pichiomycetes</taxon>
        <taxon>Pichiales</taxon>
        <taxon>Pichiaceae</taxon>
        <taxon>Ogataea</taxon>
        <taxon>Ogataea/Candida clade</taxon>
    </lineage>
</organism>
<dbReference type="GO" id="GO:0006355">
    <property type="term" value="P:regulation of DNA-templated transcription"/>
    <property type="evidence" value="ECO:0007669"/>
    <property type="project" value="InterPro"/>
</dbReference>
<name>A0A9W6T5U5_CANBO</name>
<feature type="compositionally biased region" description="Basic residues" evidence="1">
    <location>
        <begin position="207"/>
        <end position="216"/>
    </location>
</feature>
<sequence>MRNWTREEELILLNAICYHKPVGLEKQNDIPKLIEKVNFDFAKNKFGSITEKEIMDKLSIYYDLEGLNRLDFEDQEAENGEEQEDEDEDEEEEEEKVEIKYDESEVDETDEGEEKGKEEEEDKEGEESEDEKSKDNKTANKRGKHKIESDEETHQDEPVVKRGRGRRPKNKAVPPITTEDDENKGNEESQDEDQDQDNRRSETVQKRMLKKKKSKRRKEEGKVTMLIKTKTKWRKTRKMRARKKK</sequence>
<feature type="compositionally biased region" description="Acidic residues" evidence="1">
    <location>
        <begin position="73"/>
        <end position="96"/>
    </location>
</feature>
<gene>
    <name evidence="2" type="ORF">Cboi02_000520600</name>
</gene>
<dbReference type="GO" id="GO:0043189">
    <property type="term" value="C:H4/H2A histone acetyltransferase complex"/>
    <property type="evidence" value="ECO:0007669"/>
    <property type="project" value="InterPro"/>
</dbReference>
<dbReference type="InterPro" id="IPR012423">
    <property type="entry name" value="Eaf7/MRGBP"/>
</dbReference>